<reference evidence="7 8" key="1">
    <citation type="submission" date="2014-07" db="EMBL/GenBank/DDBJ databases">
        <title>Draft Genome Sequences of Environmental Pseudomonas syringae strains.</title>
        <authorList>
            <person name="Baltrus D.A."/>
            <person name="Berge O."/>
            <person name="Morris C."/>
        </authorList>
    </citation>
    <scope>NUCLEOTIDE SEQUENCE [LARGE SCALE GENOMIC DNA]</scope>
    <source>
        <strain evidence="7 8">GAW0119</strain>
    </source>
</reference>
<accession>A0A085VM26</accession>
<gene>
    <name evidence="7" type="ORF">IV01_09255</name>
</gene>
<dbReference type="GO" id="GO:0005524">
    <property type="term" value="F:ATP binding"/>
    <property type="evidence" value="ECO:0007669"/>
    <property type="project" value="UniProtKB-KW"/>
</dbReference>
<dbReference type="OrthoDB" id="5107704at2"/>
<feature type="domain" description="UvrD-like helicase ATP-binding" evidence="6">
    <location>
        <begin position="105"/>
        <end position="178"/>
    </location>
</feature>
<keyword evidence="7" id="KW-0269">Exonuclease</keyword>
<organism evidence="7 8">
    <name type="scientific">Pseudomonas syringae</name>
    <dbReference type="NCBI Taxonomy" id="317"/>
    <lineage>
        <taxon>Bacteria</taxon>
        <taxon>Pseudomonadati</taxon>
        <taxon>Pseudomonadota</taxon>
        <taxon>Gammaproteobacteria</taxon>
        <taxon>Pseudomonadales</taxon>
        <taxon>Pseudomonadaceae</taxon>
        <taxon>Pseudomonas</taxon>
    </lineage>
</organism>
<dbReference type="Pfam" id="PF00580">
    <property type="entry name" value="UvrD-helicase"/>
    <property type="match status" value="1"/>
</dbReference>
<sequence>MGNHLTLAVAGSRKTQGLVEHCSALPASRRVLVVTFTQRNQHELNERLSTYAGQQTNIEVMGWYTLLLRHFAKPFLPFAFPGRKVLGFDYEGFPHRFAKGWTRFFNRSGAVYASELSRLAHELIDLSEGALLFRLQSLYDEILVDEVQDLSGWDWDILKRLFDSPIDIRMVGDVRQSVLSTSPRTRKNKQYAYSQAINWFVEMQKQGSIEVEFRATTWRCCPGIAAFSDTIFDSEWGFPPTESLNLTETGHDGMYLIAPRHVMDYVELFNPRCLRVSAASGRQFDLDYVNFKVAKGATYERVLIIATGPIAQFLQRGTALEPGPAAAFYVAVTRAQQSVAIVLGEVGESAIPQWMP</sequence>
<evidence type="ECO:0000256" key="2">
    <source>
        <dbReference type="ARBA" id="ARBA00022801"/>
    </source>
</evidence>
<evidence type="ECO:0000256" key="4">
    <source>
        <dbReference type="ARBA" id="ARBA00022840"/>
    </source>
</evidence>
<keyword evidence="3" id="KW-0347">Helicase</keyword>
<dbReference type="EMBL" id="JPQU01000027">
    <property type="protein sequence ID" value="KFE56489.1"/>
    <property type="molecule type" value="Genomic_DNA"/>
</dbReference>
<dbReference type="GO" id="GO:0043138">
    <property type="term" value="F:3'-5' DNA helicase activity"/>
    <property type="evidence" value="ECO:0007669"/>
    <property type="project" value="TreeGrafter"/>
</dbReference>
<dbReference type="InterPro" id="IPR027417">
    <property type="entry name" value="P-loop_NTPase"/>
</dbReference>
<keyword evidence="8" id="KW-1185">Reference proteome</keyword>
<comment type="caution">
    <text evidence="7">The sequence shown here is derived from an EMBL/GenBank/DDBJ whole genome shotgun (WGS) entry which is preliminary data.</text>
</comment>
<keyword evidence="1" id="KW-0547">Nucleotide-binding</keyword>
<dbReference type="PATRIC" id="fig|317.175.peg.1921"/>
<protein>
    <recommendedName>
        <fullName evidence="5">DNA 3'-5' helicase II</fullName>
    </recommendedName>
</protein>
<dbReference type="Gene3D" id="3.40.50.300">
    <property type="entry name" value="P-loop containing nucleotide triphosphate hydrolases"/>
    <property type="match status" value="1"/>
</dbReference>
<dbReference type="GO" id="GO:0005829">
    <property type="term" value="C:cytosol"/>
    <property type="evidence" value="ECO:0007669"/>
    <property type="project" value="TreeGrafter"/>
</dbReference>
<evidence type="ECO:0000313" key="7">
    <source>
        <dbReference type="EMBL" id="KFE56489.1"/>
    </source>
</evidence>
<dbReference type="RefSeq" id="WP_032627747.1">
    <property type="nucleotide sequence ID" value="NZ_JPQU01000027.1"/>
</dbReference>
<evidence type="ECO:0000313" key="8">
    <source>
        <dbReference type="Proteomes" id="UP000028631"/>
    </source>
</evidence>
<dbReference type="PANTHER" id="PTHR11070">
    <property type="entry name" value="UVRD / RECB / PCRA DNA HELICASE FAMILY MEMBER"/>
    <property type="match status" value="1"/>
</dbReference>
<dbReference type="AlphaFoldDB" id="A0A085VM26"/>
<dbReference type="GO" id="GO:0000725">
    <property type="term" value="P:recombinational repair"/>
    <property type="evidence" value="ECO:0007669"/>
    <property type="project" value="TreeGrafter"/>
</dbReference>
<evidence type="ECO:0000256" key="3">
    <source>
        <dbReference type="ARBA" id="ARBA00022806"/>
    </source>
</evidence>
<dbReference type="PANTHER" id="PTHR11070:SF2">
    <property type="entry name" value="ATP-DEPENDENT DNA HELICASE SRS2"/>
    <property type="match status" value="1"/>
</dbReference>
<keyword evidence="4" id="KW-0067">ATP-binding</keyword>
<proteinExistence type="predicted"/>
<name>A0A085VM26_PSESX</name>
<evidence type="ECO:0000256" key="5">
    <source>
        <dbReference type="ARBA" id="ARBA00034923"/>
    </source>
</evidence>
<dbReference type="InterPro" id="IPR000212">
    <property type="entry name" value="DNA_helicase_UvrD/REP"/>
</dbReference>
<dbReference type="Proteomes" id="UP000028631">
    <property type="component" value="Unassembled WGS sequence"/>
</dbReference>
<keyword evidence="2" id="KW-0378">Hydrolase</keyword>
<evidence type="ECO:0000256" key="1">
    <source>
        <dbReference type="ARBA" id="ARBA00022741"/>
    </source>
</evidence>
<dbReference type="GO" id="GO:0004527">
    <property type="term" value="F:exonuclease activity"/>
    <property type="evidence" value="ECO:0007669"/>
    <property type="project" value="UniProtKB-KW"/>
</dbReference>
<evidence type="ECO:0000259" key="6">
    <source>
        <dbReference type="Pfam" id="PF00580"/>
    </source>
</evidence>
<dbReference type="SUPFAM" id="SSF52540">
    <property type="entry name" value="P-loop containing nucleoside triphosphate hydrolases"/>
    <property type="match status" value="1"/>
</dbReference>
<dbReference type="GO" id="GO:0003677">
    <property type="term" value="F:DNA binding"/>
    <property type="evidence" value="ECO:0007669"/>
    <property type="project" value="InterPro"/>
</dbReference>
<keyword evidence="7" id="KW-0540">Nuclease</keyword>
<dbReference type="InterPro" id="IPR014016">
    <property type="entry name" value="UvrD-like_ATP-bd"/>
</dbReference>